<evidence type="ECO:0000313" key="2">
    <source>
        <dbReference type="EMBL" id="GGD79380.1"/>
    </source>
</evidence>
<gene>
    <name evidence="2" type="ORF">GCM10007269_22770</name>
</gene>
<dbReference type="InterPro" id="IPR029058">
    <property type="entry name" value="AB_hydrolase_fold"/>
</dbReference>
<feature type="domain" description="AB hydrolase-1" evidence="1">
    <location>
        <begin position="3"/>
        <end position="222"/>
    </location>
</feature>
<dbReference type="Pfam" id="PF12697">
    <property type="entry name" value="Abhydrolase_6"/>
    <property type="match status" value="1"/>
</dbReference>
<reference evidence="3" key="1">
    <citation type="journal article" date="2019" name="Int. J. Syst. Evol. Microbiol.">
        <title>The Global Catalogue of Microorganisms (GCM) 10K type strain sequencing project: providing services to taxonomists for standard genome sequencing and annotation.</title>
        <authorList>
            <consortium name="The Broad Institute Genomics Platform"/>
            <consortium name="The Broad Institute Genome Sequencing Center for Infectious Disease"/>
            <person name="Wu L."/>
            <person name="Ma J."/>
        </authorList>
    </citation>
    <scope>NUCLEOTIDE SEQUENCE [LARGE SCALE GENOMIC DNA]</scope>
    <source>
        <strain evidence="3">CCM 7640</strain>
    </source>
</reference>
<protein>
    <submittedName>
        <fullName evidence="2">Esterase</fullName>
    </submittedName>
</protein>
<dbReference type="InterPro" id="IPR000073">
    <property type="entry name" value="AB_hydrolase_1"/>
</dbReference>
<dbReference type="SUPFAM" id="SSF53474">
    <property type="entry name" value="alpha/beta-Hydrolases"/>
    <property type="match status" value="1"/>
</dbReference>
<dbReference type="PANTHER" id="PTHR37017:SF11">
    <property type="entry name" value="ESTERASE_LIPASE_THIOESTERASE DOMAIN-CONTAINING PROTEIN"/>
    <property type="match status" value="1"/>
</dbReference>
<dbReference type="RefSeq" id="WP_188436679.1">
    <property type="nucleotide sequence ID" value="NZ_BMCM01000003.1"/>
</dbReference>
<dbReference type="Gene3D" id="3.40.50.1820">
    <property type="entry name" value="alpha/beta hydrolase"/>
    <property type="match status" value="1"/>
</dbReference>
<comment type="caution">
    <text evidence="2">The sequence shown here is derived from an EMBL/GenBank/DDBJ whole genome shotgun (WGS) entry which is preliminary data.</text>
</comment>
<accession>A0ABQ1RU17</accession>
<name>A0ABQ1RU17_9MICO</name>
<sequence length="241" mass="26037">MDIILVPGLWLDASSWDDVVPALEAAGNRPLPMTLPGVGEPAERSAELGMSDWVDAVVDKIDAADGPVVLVGHSGGGNVVWGAADARSDRVARVVFVDTVPPPPDSAISEFDLVDGVVPFPGWDFFPDEDVSDLDGHTRARTLPLTRSVPARVPTEPVKLTGDRRRVPVTMLMGWMDQQQMEAELDQWGAYADEYRAIDDVTVKKIGSGHWPQFSVPDRLAALINESVAHPEPAVDGDDRT</sequence>
<evidence type="ECO:0000313" key="3">
    <source>
        <dbReference type="Proteomes" id="UP000629365"/>
    </source>
</evidence>
<dbReference type="EMBL" id="BMCM01000003">
    <property type="protein sequence ID" value="GGD79380.1"/>
    <property type="molecule type" value="Genomic_DNA"/>
</dbReference>
<dbReference type="InterPro" id="IPR052897">
    <property type="entry name" value="Sec-Metab_Biosynth_Hydrolase"/>
</dbReference>
<dbReference type="PANTHER" id="PTHR37017">
    <property type="entry name" value="AB HYDROLASE-1 DOMAIN-CONTAINING PROTEIN-RELATED"/>
    <property type="match status" value="1"/>
</dbReference>
<evidence type="ECO:0000259" key="1">
    <source>
        <dbReference type="Pfam" id="PF12697"/>
    </source>
</evidence>
<keyword evidence="3" id="KW-1185">Reference proteome</keyword>
<proteinExistence type="predicted"/>
<dbReference type="Proteomes" id="UP000629365">
    <property type="component" value="Unassembled WGS sequence"/>
</dbReference>
<organism evidence="2 3">
    <name type="scientific">Microbacterium murale</name>
    <dbReference type="NCBI Taxonomy" id="1081040"/>
    <lineage>
        <taxon>Bacteria</taxon>
        <taxon>Bacillati</taxon>
        <taxon>Actinomycetota</taxon>
        <taxon>Actinomycetes</taxon>
        <taxon>Micrococcales</taxon>
        <taxon>Microbacteriaceae</taxon>
        <taxon>Microbacterium</taxon>
    </lineage>
</organism>